<gene>
    <name evidence="4" type="ORF">OSTQU699_LOCUS2726</name>
</gene>
<evidence type="ECO:0000256" key="2">
    <source>
        <dbReference type="ARBA" id="ARBA00023306"/>
    </source>
</evidence>
<reference evidence="4" key="1">
    <citation type="submission" date="2020-12" db="EMBL/GenBank/DDBJ databases">
        <authorList>
            <person name="Iha C."/>
        </authorList>
    </citation>
    <scope>NUCLEOTIDE SEQUENCE</scope>
</reference>
<keyword evidence="5" id="KW-1185">Reference proteome</keyword>
<name>A0A8S1J1D2_9CHLO</name>
<dbReference type="InterPro" id="IPR004367">
    <property type="entry name" value="Cyclin_C-dom"/>
</dbReference>
<feature type="non-terminal residue" evidence="4">
    <location>
        <position position="1"/>
    </location>
</feature>
<comment type="caution">
    <text evidence="4">The sequence shown here is derived from an EMBL/GenBank/DDBJ whole genome shotgun (WGS) entry which is preliminary data.</text>
</comment>
<evidence type="ECO:0000259" key="3">
    <source>
        <dbReference type="SMART" id="SM01332"/>
    </source>
</evidence>
<dbReference type="SUPFAM" id="SSF47954">
    <property type="entry name" value="Cyclin-like"/>
    <property type="match status" value="2"/>
</dbReference>
<protein>
    <recommendedName>
        <fullName evidence="3">Cyclin C-terminal domain-containing protein</fullName>
    </recommendedName>
</protein>
<keyword evidence="2" id="KW-0131">Cell cycle</keyword>
<dbReference type="AlphaFoldDB" id="A0A8S1J1D2"/>
<dbReference type="Gene3D" id="1.10.472.10">
    <property type="entry name" value="Cyclin-like"/>
    <property type="match status" value="2"/>
</dbReference>
<dbReference type="PANTHER" id="PTHR10177">
    <property type="entry name" value="CYCLINS"/>
    <property type="match status" value="1"/>
</dbReference>
<evidence type="ECO:0000256" key="1">
    <source>
        <dbReference type="ARBA" id="ARBA00022618"/>
    </source>
</evidence>
<evidence type="ECO:0000313" key="4">
    <source>
        <dbReference type="EMBL" id="CAD7697359.1"/>
    </source>
</evidence>
<dbReference type="GO" id="GO:0051301">
    <property type="term" value="P:cell division"/>
    <property type="evidence" value="ECO:0007669"/>
    <property type="project" value="UniProtKB-KW"/>
</dbReference>
<sequence length="257" mass="28510">RMCSARVTLRGVEDQVFRNLQELEATLWQPRRLCHGEDVLQAREKAVKDIVAIHHTLSHTGNGGIVRKCRGTSFLAVQLLDRYLALRPYATAEQVAAMGWAAYWVAAKHDNGQADVGWRISLYMLLEMGVQTKDLIANEWKLLAALSTEEAGAGWRLDLPTPYSFLEVFLAVAGETLDGEVGQYVQDVLESSLVMAGMLSYRPSMVAKAAVDAVLGKLHPALPYHSKLEAVSGYSQEDIQDCQEHVILAYNMHPMQS</sequence>
<dbReference type="EMBL" id="CAJHUC010000647">
    <property type="protein sequence ID" value="CAD7697359.1"/>
    <property type="molecule type" value="Genomic_DNA"/>
</dbReference>
<dbReference type="Proteomes" id="UP000708148">
    <property type="component" value="Unassembled WGS sequence"/>
</dbReference>
<dbReference type="InterPro" id="IPR039361">
    <property type="entry name" value="Cyclin"/>
</dbReference>
<proteinExistence type="predicted"/>
<dbReference type="InterPro" id="IPR036915">
    <property type="entry name" value="Cyclin-like_sf"/>
</dbReference>
<feature type="domain" description="Cyclin C-terminal" evidence="3">
    <location>
        <begin position="160"/>
        <end position="256"/>
    </location>
</feature>
<evidence type="ECO:0000313" key="5">
    <source>
        <dbReference type="Proteomes" id="UP000708148"/>
    </source>
</evidence>
<accession>A0A8S1J1D2</accession>
<dbReference type="Pfam" id="PF02984">
    <property type="entry name" value="Cyclin_C"/>
    <property type="match status" value="1"/>
</dbReference>
<dbReference type="SMART" id="SM01332">
    <property type="entry name" value="Cyclin_C"/>
    <property type="match status" value="1"/>
</dbReference>
<keyword evidence="1" id="KW-0132">Cell division</keyword>
<organism evidence="4 5">
    <name type="scientific">Ostreobium quekettii</name>
    <dbReference type="NCBI Taxonomy" id="121088"/>
    <lineage>
        <taxon>Eukaryota</taxon>
        <taxon>Viridiplantae</taxon>
        <taxon>Chlorophyta</taxon>
        <taxon>core chlorophytes</taxon>
        <taxon>Ulvophyceae</taxon>
        <taxon>TCBD clade</taxon>
        <taxon>Bryopsidales</taxon>
        <taxon>Ostreobineae</taxon>
        <taxon>Ostreobiaceae</taxon>
        <taxon>Ostreobium</taxon>
    </lineage>
</organism>